<dbReference type="EMBL" id="LROR01000089">
    <property type="protein sequence ID" value="OBR90574.1"/>
    <property type="molecule type" value="Genomic_DNA"/>
</dbReference>
<proteinExistence type="predicted"/>
<dbReference type="InterPro" id="IPR005149">
    <property type="entry name" value="Tscrpt_reg_PadR_N"/>
</dbReference>
<dbReference type="PANTHER" id="PTHR33169">
    <property type="entry name" value="PADR-FAMILY TRANSCRIPTIONAL REGULATOR"/>
    <property type="match status" value="1"/>
</dbReference>
<accession>A0A166RVJ5</accession>
<dbReference type="EMBL" id="LITQ01000027">
    <property type="protein sequence ID" value="OAA91147.1"/>
    <property type="molecule type" value="Genomic_DNA"/>
</dbReference>
<dbReference type="PANTHER" id="PTHR33169:SF14">
    <property type="entry name" value="TRANSCRIPTIONAL REGULATOR RV3488"/>
    <property type="match status" value="1"/>
</dbReference>
<sequence length="127" mass="14228">MNNLKQCPCKGSNLDKMIQPAILAALVKEELHGYKIIQRIAQTAMFNGNKPDPTGVYRHLKTMESNGLIISSWDTNDSGPAKKIFKITEDGYQCLCTWVSTLEDYKNTIDTFLNEVKSVISNDKSAQ</sequence>
<evidence type="ECO:0000313" key="2">
    <source>
        <dbReference type="EMBL" id="OAA91147.1"/>
    </source>
</evidence>
<dbReference type="InterPro" id="IPR036388">
    <property type="entry name" value="WH-like_DNA-bd_sf"/>
</dbReference>
<evidence type="ECO:0000313" key="4">
    <source>
        <dbReference type="Proteomes" id="UP000077384"/>
    </source>
</evidence>
<evidence type="ECO:0000313" key="3">
    <source>
        <dbReference type="EMBL" id="OBR90574.1"/>
    </source>
</evidence>
<dbReference type="Proteomes" id="UP000093694">
    <property type="component" value="Unassembled WGS sequence"/>
</dbReference>
<keyword evidence="5" id="KW-1185">Reference proteome</keyword>
<evidence type="ECO:0000259" key="1">
    <source>
        <dbReference type="Pfam" id="PF03551"/>
    </source>
</evidence>
<dbReference type="Gene3D" id="1.10.10.10">
    <property type="entry name" value="Winged helix-like DNA-binding domain superfamily/Winged helix DNA-binding domain"/>
    <property type="match status" value="1"/>
</dbReference>
<reference evidence="2 4" key="1">
    <citation type="journal article" date="2015" name="Biotechnol. Bioeng.">
        <title>Genome sequence and phenotypic characterization of Caulobacter segnis.</title>
        <authorList>
            <person name="Patel S."/>
            <person name="Fletcher B."/>
            <person name="Scott D.C."/>
            <person name="Ely B."/>
        </authorList>
    </citation>
    <scope>NUCLEOTIDE SEQUENCE [LARGE SCALE GENOMIC DNA]</scope>
    <source>
        <strain evidence="2 4">PS02</strain>
    </source>
</reference>
<dbReference type="InterPro" id="IPR036390">
    <property type="entry name" value="WH_DNA-bd_sf"/>
</dbReference>
<evidence type="ECO:0000313" key="5">
    <source>
        <dbReference type="Proteomes" id="UP000093694"/>
    </source>
</evidence>
<dbReference type="InterPro" id="IPR052509">
    <property type="entry name" value="Metal_resp_DNA-bind_regulator"/>
</dbReference>
<dbReference type="Pfam" id="PF03551">
    <property type="entry name" value="PadR"/>
    <property type="match status" value="1"/>
</dbReference>
<dbReference type="Proteomes" id="UP000077384">
    <property type="component" value="Unassembled WGS sequence"/>
</dbReference>
<protein>
    <submittedName>
        <fullName evidence="2">Lineage-specific thermal regulator protein</fullName>
    </submittedName>
</protein>
<gene>
    <name evidence="3" type="ORF">CLCOS_39390</name>
    <name evidence="2" type="ORF">WX73_01838</name>
</gene>
<organism evidence="2 4">
    <name type="scientific">Clostridium coskatii</name>
    <dbReference type="NCBI Taxonomy" id="1705578"/>
    <lineage>
        <taxon>Bacteria</taxon>
        <taxon>Bacillati</taxon>
        <taxon>Bacillota</taxon>
        <taxon>Clostridia</taxon>
        <taxon>Eubacteriales</taxon>
        <taxon>Clostridiaceae</taxon>
        <taxon>Clostridium</taxon>
    </lineage>
</organism>
<feature type="domain" description="Transcription regulator PadR N-terminal" evidence="1">
    <location>
        <begin position="22"/>
        <end position="93"/>
    </location>
</feature>
<dbReference type="AlphaFoldDB" id="A0A166RVJ5"/>
<dbReference type="PATRIC" id="fig|1705578.3.peg.2087"/>
<dbReference type="RefSeq" id="WP_013238926.1">
    <property type="nucleotide sequence ID" value="NZ_LITQ01000027.1"/>
</dbReference>
<dbReference type="SUPFAM" id="SSF46785">
    <property type="entry name" value="Winged helix' DNA-binding domain"/>
    <property type="match status" value="1"/>
</dbReference>
<comment type="caution">
    <text evidence="2">The sequence shown here is derived from an EMBL/GenBank/DDBJ whole genome shotgun (WGS) entry which is preliminary data.</text>
</comment>
<name>A0A166RVJ5_9CLOT</name>
<reference evidence="3 5" key="2">
    <citation type="journal article" date="2016" name="Front. Microbiol.">
        <title>Industrial Acetogenic Biocatalysts: A Comparative Metabolic and Genomic Analysis.</title>
        <authorList>
            <person name="Bengelsdorf F."/>
            <person name="Poehlein A."/>
            <person name="Sonja S."/>
            <person name="Erz C."/>
            <person name="Hummel T."/>
            <person name="Hoffmeister S."/>
            <person name="Daniel R."/>
            <person name="Durre P."/>
        </authorList>
    </citation>
    <scope>NUCLEOTIDE SEQUENCE [LARGE SCALE GENOMIC DNA]</scope>
    <source>
        <strain evidence="3 5">PTA-10522</strain>
    </source>
</reference>